<evidence type="ECO:0000313" key="2">
    <source>
        <dbReference type="Proteomes" id="UP000625711"/>
    </source>
</evidence>
<dbReference type="AlphaFoldDB" id="A0A834I9X8"/>
<dbReference type="EMBL" id="JAACXV010010156">
    <property type="protein sequence ID" value="KAF7275511.1"/>
    <property type="molecule type" value="Genomic_DNA"/>
</dbReference>
<organism evidence="1 2">
    <name type="scientific">Rhynchophorus ferrugineus</name>
    <name type="common">Red palm weevil</name>
    <name type="synonym">Curculio ferrugineus</name>
    <dbReference type="NCBI Taxonomy" id="354439"/>
    <lineage>
        <taxon>Eukaryota</taxon>
        <taxon>Metazoa</taxon>
        <taxon>Ecdysozoa</taxon>
        <taxon>Arthropoda</taxon>
        <taxon>Hexapoda</taxon>
        <taxon>Insecta</taxon>
        <taxon>Pterygota</taxon>
        <taxon>Neoptera</taxon>
        <taxon>Endopterygota</taxon>
        <taxon>Coleoptera</taxon>
        <taxon>Polyphaga</taxon>
        <taxon>Cucujiformia</taxon>
        <taxon>Curculionidae</taxon>
        <taxon>Dryophthorinae</taxon>
        <taxon>Rhynchophorus</taxon>
    </lineage>
</organism>
<accession>A0A834I9X8</accession>
<dbReference type="OrthoDB" id="10264062at2759"/>
<reference evidence="1" key="1">
    <citation type="submission" date="2020-08" db="EMBL/GenBank/DDBJ databases">
        <title>Genome sequencing and assembly of the red palm weevil Rhynchophorus ferrugineus.</title>
        <authorList>
            <person name="Dias G.B."/>
            <person name="Bergman C.M."/>
            <person name="Manee M."/>
        </authorList>
    </citation>
    <scope>NUCLEOTIDE SEQUENCE</scope>
    <source>
        <strain evidence="1">AA-2017</strain>
        <tissue evidence="1">Whole larva</tissue>
    </source>
</reference>
<evidence type="ECO:0000313" key="1">
    <source>
        <dbReference type="EMBL" id="KAF7275511.1"/>
    </source>
</evidence>
<dbReference type="InterPro" id="IPR035969">
    <property type="entry name" value="Rab-GAP_TBC_sf"/>
</dbReference>
<proteinExistence type="predicted"/>
<keyword evidence="2" id="KW-1185">Reference proteome</keyword>
<dbReference type="Proteomes" id="UP000625711">
    <property type="component" value="Unassembled WGS sequence"/>
</dbReference>
<protein>
    <submittedName>
        <fullName evidence="1">Uncharacterized protein</fullName>
    </submittedName>
</protein>
<name>A0A834I9X8_RHYFE</name>
<sequence length="71" mass="8085">MPTGVGITLKKWEKLCIDGVVTDYAEVYRLTYFGGIVSDLRTEIWPYLLGHYKFGSTAQQRKALNDETKQA</sequence>
<comment type="caution">
    <text evidence="1">The sequence shown here is derived from an EMBL/GenBank/DDBJ whole genome shotgun (WGS) entry which is preliminary data.</text>
</comment>
<gene>
    <name evidence="1" type="ORF">GWI33_011645</name>
</gene>
<dbReference type="SUPFAM" id="SSF47923">
    <property type="entry name" value="Ypt/Rab-GAP domain of gyp1p"/>
    <property type="match status" value="1"/>
</dbReference>